<gene>
    <name evidence="3" type="ORF">CLW00_11121</name>
</gene>
<dbReference type="OrthoDB" id="9811239at2"/>
<feature type="domain" description="Glycosyltransferase subfamily 4-like N-terminal" evidence="2">
    <location>
        <begin position="13"/>
        <end position="165"/>
    </location>
</feature>
<comment type="caution">
    <text evidence="3">The sequence shown here is derived from an EMBL/GenBank/DDBJ whole genome shotgun (WGS) entry which is preliminary data.</text>
</comment>
<dbReference type="GO" id="GO:0016757">
    <property type="term" value="F:glycosyltransferase activity"/>
    <property type="evidence" value="ECO:0007669"/>
    <property type="project" value="InterPro"/>
</dbReference>
<protein>
    <submittedName>
        <fullName evidence="3">Glycosyltransferase involved in cell wall biosynthesis</fullName>
    </submittedName>
</protein>
<accession>A0A2T0WG54</accession>
<evidence type="ECO:0000259" key="2">
    <source>
        <dbReference type="Pfam" id="PF13439"/>
    </source>
</evidence>
<dbReference type="RefSeq" id="WP_106134861.1">
    <property type="nucleotide sequence ID" value="NZ_PVTR01000011.1"/>
</dbReference>
<dbReference type="Gene3D" id="3.40.50.2000">
    <property type="entry name" value="Glycogen Phosphorylase B"/>
    <property type="match status" value="2"/>
</dbReference>
<dbReference type="PANTHER" id="PTHR12526:SF630">
    <property type="entry name" value="GLYCOSYLTRANSFERASE"/>
    <property type="match status" value="1"/>
</dbReference>
<dbReference type="SUPFAM" id="SSF53756">
    <property type="entry name" value="UDP-Glycosyltransferase/glycogen phosphorylase"/>
    <property type="match status" value="1"/>
</dbReference>
<keyword evidence="3" id="KW-0808">Transferase</keyword>
<name>A0A2T0WG54_9BACT</name>
<feature type="domain" description="Glycosyl transferase family 1" evidence="1">
    <location>
        <begin position="176"/>
        <end position="336"/>
    </location>
</feature>
<dbReference type="PANTHER" id="PTHR12526">
    <property type="entry name" value="GLYCOSYLTRANSFERASE"/>
    <property type="match status" value="1"/>
</dbReference>
<evidence type="ECO:0000313" key="4">
    <source>
        <dbReference type="Proteomes" id="UP000238157"/>
    </source>
</evidence>
<dbReference type="InterPro" id="IPR001296">
    <property type="entry name" value="Glyco_trans_1"/>
</dbReference>
<dbReference type="Proteomes" id="UP000238157">
    <property type="component" value="Unassembled WGS sequence"/>
</dbReference>
<dbReference type="Pfam" id="PF13439">
    <property type="entry name" value="Glyco_transf_4"/>
    <property type="match status" value="1"/>
</dbReference>
<keyword evidence="4" id="KW-1185">Reference proteome</keyword>
<dbReference type="AlphaFoldDB" id="A0A2T0WG54"/>
<proteinExistence type="predicted"/>
<dbReference type="EMBL" id="PVTR01000011">
    <property type="protein sequence ID" value="PRY85679.1"/>
    <property type="molecule type" value="Genomic_DNA"/>
</dbReference>
<dbReference type="InterPro" id="IPR028098">
    <property type="entry name" value="Glyco_trans_4-like_N"/>
</dbReference>
<organism evidence="3 4">
    <name type="scientific">Mongoliibacter ruber</name>
    <dbReference type="NCBI Taxonomy" id="1750599"/>
    <lineage>
        <taxon>Bacteria</taxon>
        <taxon>Pseudomonadati</taxon>
        <taxon>Bacteroidota</taxon>
        <taxon>Cytophagia</taxon>
        <taxon>Cytophagales</taxon>
        <taxon>Cyclobacteriaceae</taxon>
        <taxon>Mongoliibacter</taxon>
    </lineage>
</organism>
<dbReference type="Pfam" id="PF00534">
    <property type="entry name" value="Glycos_transf_1"/>
    <property type="match status" value="1"/>
</dbReference>
<evidence type="ECO:0000259" key="1">
    <source>
        <dbReference type="Pfam" id="PF00534"/>
    </source>
</evidence>
<evidence type="ECO:0000313" key="3">
    <source>
        <dbReference type="EMBL" id="PRY85679.1"/>
    </source>
</evidence>
<sequence length="359" mass="39544">MKIARVVPFLDFGGVEKVVEIATLEFSKNDDLEHVVIVLGLSGRVAAYLESQGIEVICLNQNPRIPNLFLLSNLYMLFRQRQFDVVHTSGAEANFHGILAARLAGVKTRIGEEIGFPKHHLAWRFIFKFIYSQATKVIVISEAVKKKLIALGELGDGKAKVVYNPAQLPSELRFPKEKKTYLTFVMVCRLTPIKNIPAAIEAFASLEPSFQNRYKLLIVGDGEQKVLLEKKVAEMGFEKKVTFCGYQANVSDFLNQSDVFLIPSFSEGSSVALTEAMLYGLPSIVTSVGGASEIIGSSGSAVLVDPNSIPEISNAIEYFLTLPASELAMMGARAKQYAGTHFSPQKYARDLLTLYKNPV</sequence>
<reference evidence="3 4" key="1">
    <citation type="submission" date="2018-03" db="EMBL/GenBank/DDBJ databases">
        <title>Genomic Encyclopedia of Archaeal and Bacterial Type Strains, Phase II (KMG-II): from individual species to whole genera.</title>
        <authorList>
            <person name="Goeker M."/>
        </authorList>
    </citation>
    <scope>NUCLEOTIDE SEQUENCE [LARGE SCALE GENOMIC DNA]</scope>
    <source>
        <strain evidence="3 4">DSM 27929</strain>
    </source>
</reference>